<dbReference type="Pfam" id="PF00134">
    <property type="entry name" value="Cyclin_N"/>
    <property type="match status" value="1"/>
</dbReference>
<dbReference type="InterPro" id="IPR043198">
    <property type="entry name" value="Cyclin/Ssn8"/>
</dbReference>
<dbReference type="AlphaFoldDB" id="A0A9N9S513"/>
<dbReference type="SMART" id="SM00385">
    <property type="entry name" value="CYCLIN"/>
    <property type="match status" value="1"/>
</dbReference>
<dbReference type="InterPro" id="IPR013763">
    <property type="entry name" value="Cyclin-like_dom"/>
</dbReference>
<dbReference type="SUPFAM" id="SSF47954">
    <property type="entry name" value="Cyclin-like"/>
    <property type="match status" value="2"/>
</dbReference>
<dbReference type="OrthoDB" id="79090at2759"/>
<dbReference type="InterPro" id="IPR048053">
    <property type="entry name" value="Cyclin-Q_second_cyclin_box"/>
</dbReference>
<dbReference type="EMBL" id="OU895879">
    <property type="protein sequence ID" value="CAG9809427.1"/>
    <property type="molecule type" value="Genomic_DNA"/>
</dbReference>
<evidence type="ECO:0000256" key="5">
    <source>
        <dbReference type="RuleBase" id="RU000383"/>
    </source>
</evidence>
<evidence type="ECO:0000313" key="7">
    <source>
        <dbReference type="EMBL" id="CAG9809427.1"/>
    </source>
</evidence>
<evidence type="ECO:0000259" key="6">
    <source>
        <dbReference type="SMART" id="SM00385"/>
    </source>
</evidence>
<dbReference type="CDD" id="cd20534">
    <property type="entry name" value="CYCLIN_CCNM_CCNQ_rpt1"/>
    <property type="match status" value="1"/>
</dbReference>
<keyword evidence="8" id="KW-1185">Reference proteome</keyword>
<dbReference type="PANTHER" id="PTHR10026">
    <property type="entry name" value="CYCLIN"/>
    <property type="match status" value="1"/>
</dbReference>
<dbReference type="CDD" id="cd20535">
    <property type="entry name" value="CYCLIN_CCNM_CCNQ_rpt2"/>
    <property type="match status" value="1"/>
</dbReference>
<evidence type="ECO:0000256" key="4">
    <source>
        <dbReference type="ARBA" id="ARBA00032419"/>
    </source>
</evidence>
<dbReference type="GO" id="GO:0016538">
    <property type="term" value="F:cyclin-dependent protein serine/threonine kinase regulator activity"/>
    <property type="evidence" value="ECO:0007669"/>
    <property type="project" value="InterPro"/>
</dbReference>
<dbReference type="Gene3D" id="1.10.472.10">
    <property type="entry name" value="Cyclin-like"/>
    <property type="match status" value="2"/>
</dbReference>
<dbReference type="InterPro" id="IPR048055">
    <property type="entry name" value="Cyclin-Q_first_cyclin_box"/>
</dbReference>
<dbReference type="Proteomes" id="UP001153620">
    <property type="component" value="Chromosome 3"/>
</dbReference>
<protein>
    <recommendedName>
        <fullName evidence="2">Cyclin-Q</fullName>
    </recommendedName>
    <alternativeName>
        <fullName evidence="4">Cyclin-related protein FAM58A</fullName>
    </alternativeName>
</protein>
<keyword evidence="3 5" id="KW-0195">Cyclin</keyword>
<dbReference type="GO" id="GO:0006357">
    <property type="term" value="P:regulation of transcription by RNA polymerase II"/>
    <property type="evidence" value="ECO:0007669"/>
    <property type="project" value="InterPro"/>
</dbReference>
<comment type="similarity">
    <text evidence="1">Belongs to the cyclin family. Cyclin-like FAM58 subfamily.</text>
</comment>
<organism evidence="7 8">
    <name type="scientific">Chironomus riparius</name>
    <dbReference type="NCBI Taxonomy" id="315576"/>
    <lineage>
        <taxon>Eukaryota</taxon>
        <taxon>Metazoa</taxon>
        <taxon>Ecdysozoa</taxon>
        <taxon>Arthropoda</taxon>
        <taxon>Hexapoda</taxon>
        <taxon>Insecta</taxon>
        <taxon>Pterygota</taxon>
        <taxon>Neoptera</taxon>
        <taxon>Endopterygota</taxon>
        <taxon>Diptera</taxon>
        <taxon>Nematocera</taxon>
        <taxon>Chironomoidea</taxon>
        <taxon>Chironomidae</taxon>
        <taxon>Chironominae</taxon>
        <taxon>Chironomus</taxon>
    </lineage>
</organism>
<name>A0A9N9S513_9DIPT</name>
<proteinExistence type="inferred from homology"/>
<reference evidence="7" key="1">
    <citation type="submission" date="2022-01" db="EMBL/GenBank/DDBJ databases">
        <authorList>
            <person name="King R."/>
        </authorList>
    </citation>
    <scope>NUCLEOTIDE SEQUENCE</scope>
</reference>
<gene>
    <name evidence="7" type="ORF">CHIRRI_LOCUS12253</name>
</gene>
<evidence type="ECO:0000256" key="3">
    <source>
        <dbReference type="ARBA" id="ARBA00023127"/>
    </source>
</evidence>
<evidence type="ECO:0000256" key="2">
    <source>
        <dbReference type="ARBA" id="ARBA00019501"/>
    </source>
</evidence>
<feature type="domain" description="Cyclin-like" evidence="6">
    <location>
        <begin position="36"/>
        <end position="136"/>
    </location>
</feature>
<evidence type="ECO:0000313" key="8">
    <source>
        <dbReference type="Proteomes" id="UP001153620"/>
    </source>
</evidence>
<sequence>MNNYNNFNIAVSQALPVQKTNYHRLQEKNSAFGSIKFILECCQKLELKPSTFAHAASIFHRVYDNLGRVDYDKFAIATASIFLATKVNEDPIRLKDLINVSQVTLNRQDAMNEMTNNSWILSIRDTIVQCEMFIMRVLNFSPFTQLPHPFLLNYINTLENWLPKEWLSITPLSKCAMSLLQDFYYSTKIIKYSAEQVATAILVLTFQIYGIKIPLIDDFDNWYKLFSPDMKVELVWEIIEEVLKVFEIEENLKDFL</sequence>
<reference evidence="7" key="2">
    <citation type="submission" date="2022-10" db="EMBL/GenBank/DDBJ databases">
        <authorList>
            <consortium name="ENA_rothamsted_submissions"/>
            <consortium name="culmorum"/>
            <person name="King R."/>
        </authorList>
    </citation>
    <scope>NUCLEOTIDE SEQUENCE</scope>
</reference>
<dbReference type="InterPro" id="IPR036915">
    <property type="entry name" value="Cyclin-like_sf"/>
</dbReference>
<evidence type="ECO:0000256" key="1">
    <source>
        <dbReference type="ARBA" id="ARBA00010390"/>
    </source>
</evidence>
<dbReference type="InterPro" id="IPR006671">
    <property type="entry name" value="Cyclin_N"/>
</dbReference>
<accession>A0A9N9S513</accession>